<name>A0AAV2M178_KNICA</name>
<evidence type="ECO:0000313" key="2">
    <source>
        <dbReference type="Proteomes" id="UP001497482"/>
    </source>
</evidence>
<dbReference type="Proteomes" id="UP001497482">
    <property type="component" value="Chromosome 5"/>
</dbReference>
<gene>
    <name evidence="1" type="ORF">KC01_LOCUS34167</name>
</gene>
<organism evidence="1 2">
    <name type="scientific">Knipowitschia caucasica</name>
    <name type="common">Caucasian dwarf goby</name>
    <name type="synonym">Pomatoschistus caucasicus</name>
    <dbReference type="NCBI Taxonomy" id="637954"/>
    <lineage>
        <taxon>Eukaryota</taxon>
        <taxon>Metazoa</taxon>
        <taxon>Chordata</taxon>
        <taxon>Craniata</taxon>
        <taxon>Vertebrata</taxon>
        <taxon>Euteleostomi</taxon>
        <taxon>Actinopterygii</taxon>
        <taxon>Neopterygii</taxon>
        <taxon>Teleostei</taxon>
        <taxon>Neoteleostei</taxon>
        <taxon>Acanthomorphata</taxon>
        <taxon>Gobiaria</taxon>
        <taxon>Gobiiformes</taxon>
        <taxon>Gobioidei</taxon>
        <taxon>Gobiidae</taxon>
        <taxon>Gobiinae</taxon>
        <taxon>Knipowitschia</taxon>
    </lineage>
</organism>
<protein>
    <submittedName>
        <fullName evidence="1">Uncharacterized protein</fullName>
    </submittedName>
</protein>
<accession>A0AAV2M178</accession>
<keyword evidence="2" id="KW-1185">Reference proteome</keyword>
<sequence length="280" mass="29824">MEMCTYEALNIPSMAPARGRTGARLGGESRPDLPLPAISSVALTVPLASASRLGLSPPSPPSPFLPLPALPRPSHSAQVSDCVEGVQRLFSNSLMMREKSNKGKMPARKCDMCRVIQGASKVAAPRVLISTSSFPHLSLIDLSSPLHLPFIFTSSAPHPPLTLPSSSPHPPLIDLSSPLHLPFIFTSSAPHPPLTLPSSAPCPLLICPSSSPHLPLILPSSVPHPPLTLPSSAPPPPLICLFHIIESWDPQGVPARDRPKLICVTQRSRDVPGLCTRMHE</sequence>
<dbReference type="AlphaFoldDB" id="A0AAV2M178"/>
<proteinExistence type="predicted"/>
<evidence type="ECO:0000313" key="1">
    <source>
        <dbReference type="EMBL" id="CAL1607092.1"/>
    </source>
</evidence>
<reference evidence="1 2" key="1">
    <citation type="submission" date="2024-04" db="EMBL/GenBank/DDBJ databases">
        <authorList>
            <person name="Waldvogel A.-M."/>
            <person name="Schoenle A."/>
        </authorList>
    </citation>
    <scope>NUCLEOTIDE SEQUENCE [LARGE SCALE GENOMIC DNA]</scope>
</reference>
<dbReference type="EMBL" id="OZ035827">
    <property type="protein sequence ID" value="CAL1607092.1"/>
    <property type="molecule type" value="Genomic_DNA"/>
</dbReference>